<organism evidence="7 8">
    <name type="scientific">Anguilla anguilla</name>
    <name type="common">European freshwater eel</name>
    <name type="synonym">Muraena anguilla</name>
    <dbReference type="NCBI Taxonomy" id="7936"/>
    <lineage>
        <taxon>Eukaryota</taxon>
        <taxon>Metazoa</taxon>
        <taxon>Chordata</taxon>
        <taxon>Craniata</taxon>
        <taxon>Vertebrata</taxon>
        <taxon>Euteleostomi</taxon>
        <taxon>Actinopterygii</taxon>
        <taxon>Neopterygii</taxon>
        <taxon>Teleostei</taxon>
        <taxon>Anguilliformes</taxon>
        <taxon>Anguillidae</taxon>
        <taxon>Anguilla</taxon>
    </lineage>
</organism>
<dbReference type="Pfam" id="PF02854">
    <property type="entry name" value="MIF4G"/>
    <property type="match status" value="1"/>
</dbReference>
<accession>A0A9D3LPP4</accession>
<evidence type="ECO:0000256" key="1">
    <source>
        <dbReference type="ARBA" id="ARBA00004496"/>
    </source>
</evidence>
<dbReference type="GO" id="GO:0008494">
    <property type="term" value="F:translation activator activity"/>
    <property type="evidence" value="ECO:0007669"/>
    <property type="project" value="TreeGrafter"/>
</dbReference>
<evidence type="ECO:0000259" key="6">
    <source>
        <dbReference type="SMART" id="SM00543"/>
    </source>
</evidence>
<dbReference type="PANTHER" id="PTHR23254">
    <property type="entry name" value="EIF4G DOMAIN PROTEIN"/>
    <property type="match status" value="1"/>
</dbReference>
<dbReference type="EMBL" id="JAFIRN010000015">
    <property type="protein sequence ID" value="KAG5834097.1"/>
    <property type="molecule type" value="Genomic_DNA"/>
</dbReference>
<gene>
    <name evidence="7" type="ORF">ANANG_G00257650</name>
</gene>
<dbReference type="SMART" id="SM00543">
    <property type="entry name" value="MIF4G"/>
    <property type="match status" value="1"/>
</dbReference>
<feature type="region of interest" description="Disordered" evidence="5">
    <location>
        <begin position="378"/>
        <end position="397"/>
    </location>
</feature>
<keyword evidence="8" id="KW-1185">Reference proteome</keyword>
<evidence type="ECO:0000313" key="8">
    <source>
        <dbReference type="Proteomes" id="UP001044222"/>
    </source>
</evidence>
<dbReference type="PANTHER" id="PTHR23254:SF15">
    <property type="entry name" value="POLYADENYLATE-BINDING PROTEIN-INTERACTING PROTEIN 1"/>
    <property type="match status" value="1"/>
</dbReference>
<dbReference type="SUPFAM" id="SSF48371">
    <property type="entry name" value="ARM repeat"/>
    <property type="match status" value="1"/>
</dbReference>
<feature type="region of interest" description="Disordered" evidence="5">
    <location>
        <begin position="1"/>
        <end position="113"/>
    </location>
</feature>
<dbReference type="Gene3D" id="1.25.40.180">
    <property type="match status" value="1"/>
</dbReference>
<dbReference type="InterPro" id="IPR003890">
    <property type="entry name" value="MIF4G-like_typ-3"/>
</dbReference>
<evidence type="ECO:0000256" key="3">
    <source>
        <dbReference type="ARBA" id="ARBA00022845"/>
    </source>
</evidence>
<dbReference type="AlphaFoldDB" id="A0A9D3LPP4"/>
<keyword evidence="3" id="KW-0810">Translation regulation</keyword>
<sequence>MTDNFDRAPGAGRNRLKANSPGLGEQDGGRLPEPGDGDAKVTFFNHREPLRQPRTSPPLADSNSSTGAGGDRRITKASHAALQPRKRRPATPSQSTPASPSTPRSSTQRITPLTRICRTMMARTLEIEAITANLNAWVIAEETLRELVELIYKQSTSVPNFAYTGARLCNYLSHHLTVSPPCGNFRKVLLERCQTEYEQRAHAVQADDLTQKRFHSYVLFLGELYLNLEVKSRKGPPSRAEILLSALKDLADALLSNPVDGNLICAVKLLKLTGSILEDAWKESGKSHMDQLIQRIENIVLDASCSRDVKHMLLRLVELRSSDWGRVRASASSSEATPDNDPNYFMNEPTFYTADGTPFTAADPEYSEKYQEILDRENYFPDFEENGNEEYSDVDDEMDPEIEEAFEKFCLESEKRRK</sequence>
<dbReference type="GO" id="GO:0003723">
    <property type="term" value="F:RNA binding"/>
    <property type="evidence" value="ECO:0007669"/>
    <property type="project" value="InterPro"/>
</dbReference>
<dbReference type="GO" id="GO:0006446">
    <property type="term" value="P:regulation of translational initiation"/>
    <property type="evidence" value="ECO:0007669"/>
    <property type="project" value="TreeGrafter"/>
</dbReference>
<evidence type="ECO:0000256" key="2">
    <source>
        <dbReference type="ARBA" id="ARBA00022490"/>
    </source>
</evidence>
<protein>
    <recommendedName>
        <fullName evidence="4">Polyadenylate-binding protein-interacting protein 1</fullName>
    </recommendedName>
</protein>
<dbReference type="InterPro" id="IPR051367">
    <property type="entry name" value="mRNA_TranslReg/HistoneTransl"/>
</dbReference>
<feature type="compositionally biased region" description="Acidic residues" evidence="5">
    <location>
        <begin position="382"/>
        <end position="397"/>
    </location>
</feature>
<evidence type="ECO:0000256" key="4">
    <source>
        <dbReference type="ARBA" id="ARBA00074029"/>
    </source>
</evidence>
<dbReference type="InterPro" id="IPR016024">
    <property type="entry name" value="ARM-type_fold"/>
</dbReference>
<feature type="domain" description="MIF4G" evidence="6">
    <location>
        <begin position="115"/>
        <end position="323"/>
    </location>
</feature>
<evidence type="ECO:0000313" key="7">
    <source>
        <dbReference type="EMBL" id="KAG5834097.1"/>
    </source>
</evidence>
<dbReference type="FunFam" id="1.25.40.180:FF:000016">
    <property type="entry name" value="polyadenylate-binding protein-interacting protein 1 isoform X1"/>
    <property type="match status" value="1"/>
</dbReference>
<keyword evidence="2" id="KW-0963">Cytoplasm</keyword>
<comment type="subcellular location">
    <subcellularLocation>
        <location evidence="1">Cytoplasm</location>
    </subcellularLocation>
</comment>
<reference evidence="7" key="1">
    <citation type="submission" date="2021-01" db="EMBL/GenBank/DDBJ databases">
        <title>A chromosome-scale assembly of European eel, Anguilla anguilla.</title>
        <authorList>
            <person name="Henkel C."/>
            <person name="Jong-Raadsen S.A."/>
            <person name="Dufour S."/>
            <person name="Weltzien F.-A."/>
            <person name="Palstra A.P."/>
            <person name="Pelster B."/>
            <person name="Spaink H.P."/>
            <person name="Van Den Thillart G.E."/>
            <person name="Jansen H."/>
            <person name="Zahm M."/>
            <person name="Klopp C."/>
            <person name="Cedric C."/>
            <person name="Louis A."/>
            <person name="Berthelot C."/>
            <person name="Parey E."/>
            <person name="Roest Crollius H."/>
            <person name="Montfort J."/>
            <person name="Robinson-Rechavi M."/>
            <person name="Bucao C."/>
            <person name="Bouchez O."/>
            <person name="Gislard M."/>
            <person name="Lluch J."/>
            <person name="Milhes M."/>
            <person name="Lampietro C."/>
            <person name="Lopez Roques C."/>
            <person name="Donnadieu C."/>
            <person name="Braasch I."/>
            <person name="Desvignes T."/>
            <person name="Postlethwait J."/>
            <person name="Bobe J."/>
            <person name="Guiguen Y."/>
            <person name="Dirks R."/>
        </authorList>
    </citation>
    <scope>NUCLEOTIDE SEQUENCE</scope>
    <source>
        <strain evidence="7">Tag_6206</strain>
        <tissue evidence="7">Liver</tissue>
    </source>
</reference>
<name>A0A9D3LPP4_ANGAN</name>
<dbReference type="GO" id="GO:0005737">
    <property type="term" value="C:cytoplasm"/>
    <property type="evidence" value="ECO:0007669"/>
    <property type="project" value="UniProtKB-SubCell"/>
</dbReference>
<comment type="caution">
    <text evidence="7">The sequence shown here is derived from an EMBL/GenBank/DDBJ whole genome shotgun (WGS) entry which is preliminary data.</text>
</comment>
<dbReference type="Proteomes" id="UP001044222">
    <property type="component" value="Chromosome 15"/>
</dbReference>
<proteinExistence type="predicted"/>
<feature type="compositionally biased region" description="Low complexity" evidence="5">
    <location>
        <begin position="90"/>
        <end position="112"/>
    </location>
</feature>
<evidence type="ECO:0000256" key="5">
    <source>
        <dbReference type="SAM" id="MobiDB-lite"/>
    </source>
</evidence>